<dbReference type="InterPro" id="IPR020056">
    <property type="entry name" value="Rbsml_bL25/Gln-tRNA_synth_N"/>
</dbReference>
<organism evidence="4">
    <name type="scientific">marine sediment metagenome</name>
    <dbReference type="NCBI Taxonomy" id="412755"/>
    <lineage>
        <taxon>unclassified sequences</taxon>
        <taxon>metagenomes</taxon>
        <taxon>ecological metagenomes</taxon>
    </lineage>
</organism>
<evidence type="ECO:0000256" key="1">
    <source>
        <dbReference type="ARBA" id="ARBA00022917"/>
    </source>
</evidence>
<feature type="domain" description="tRNA synthetases class I (E and Q) anti-codon binding" evidence="3">
    <location>
        <begin position="54"/>
        <end position="130"/>
    </location>
</feature>
<reference evidence="4" key="1">
    <citation type="journal article" date="2014" name="Front. Microbiol.">
        <title>High frequency of phylogenetically diverse reductive dehalogenase-homologous genes in deep subseafloor sedimentary metagenomes.</title>
        <authorList>
            <person name="Kawai M."/>
            <person name="Futagami T."/>
            <person name="Toyoda A."/>
            <person name="Takaki Y."/>
            <person name="Nishi S."/>
            <person name="Hori S."/>
            <person name="Arai W."/>
            <person name="Tsubouchi T."/>
            <person name="Morono Y."/>
            <person name="Uchiyama I."/>
            <person name="Ito T."/>
            <person name="Fujiyama A."/>
            <person name="Inagaki F."/>
            <person name="Takami H."/>
        </authorList>
    </citation>
    <scope>NUCLEOTIDE SEQUENCE</scope>
    <source>
        <strain evidence="4">Expedition CK06-06</strain>
    </source>
</reference>
<evidence type="ECO:0000313" key="4">
    <source>
        <dbReference type="EMBL" id="GAG05887.1"/>
    </source>
</evidence>
<sequence>RLAPEREVRLRYAYFITCTDVVKDETGQVVELHCTYDPATQGGDSPDGRKVKATLHWVSADHSLPAEVRLYDHLFTKENPDDVPEGQDFKSNLNPSSLEVLTNCRLEPSLAGAAPLNRYQFERLGYFCVDPDRSYDKLIFNRTVTLRDPWAKIQKKQKKE</sequence>
<dbReference type="SUPFAM" id="SSF50715">
    <property type="entry name" value="Ribosomal protein L25-like"/>
    <property type="match status" value="1"/>
</dbReference>
<gene>
    <name evidence="4" type="ORF">S01H1_44249</name>
</gene>
<dbReference type="EMBL" id="BARS01028219">
    <property type="protein sequence ID" value="GAG05887.1"/>
    <property type="molecule type" value="Genomic_DNA"/>
</dbReference>
<dbReference type="Gene3D" id="2.40.240.10">
    <property type="entry name" value="Ribosomal Protein L25, Chain P"/>
    <property type="match status" value="2"/>
</dbReference>
<accession>X0V398</accession>
<proteinExistence type="predicted"/>
<dbReference type="PANTHER" id="PTHR43097">
    <property type="entry name" value="GLUTAMINE-TRNA LIGASE"/>
    <property type="match status" value="1"/>
</dbReference>
<dbReference type="GO" id="GO:0004819">
    <property type="term" value="F:glutamine-tRNA ligase activity"/>
    <property type="evidence" value="ECO:0007669"/>
    <property type="project" value="TreeGrafter"/>
</dbReference>
<dbReference type="GO" id="GO:0006425">
    <property type="term" value="P:glutaminyl-tRNA aminoacylation"/>
    <property type="evidence" value="ECO:0007669"/>
    <property type="project" value="TreeGrafter"/>
</dbReference>
<feature type="domain" description="Glutamyl/glutaminyl-tRNA synthetase class Ib anti-codon binding" evidence="2">
    <location>
        <begin position="1"/>
        <end position="37"/>
    </location>
</feature>
<dbReference type="InterPro" id="IPR011035">
    <property type="entry name" value="Ribosomal_bL25/Gln-tRNA_synth"/>
</dbReference>
<comment type="caution">
    <text evidence="4">The sequence shown here is derived from an EMBL/GenBank/DDBJ whole genome shotgun (WGS) entry which is preliminary data.</text>
</comment>
<name>X0V398_9ZZZZ</name>
<dbReference type="Pfam" id="PF03950">
    <property type="entry name" value="tRNA-synt_1c_C"/>
    <property type="match status" value="1"/>
</dbReference>
<dbReference type="InterPro" id="IPR049437">
    <property type="entry name" value="tRNA-synt_1c_C2"/>
</dbReference>
<dbReference type="InterPro" id="IPR050132">
    <property type="entry name" value="Gln/Glu-tRNA_Ligase"/>
</dbReference>
<dbReference type="AlphaFoldDB" id="X0V398"/>
<feature type="non-terminal residue" evidence="4">
    <location>
        <position position="1"/>
    </location>
</feature>
<dbReference type="InterPro" id="IPR020059">
    <property type="entry name" value="Glu/Gln-tRNA-synth_Ib_codon-bd"/>
</dbReference>
<dbReference type="GO" id="GO:0005524">
    <property type="term" value="F:ATP binding"/>
    <property type="evidence" value="ECO:0007669"/>
    <property type="project" value="InterPro"/>
</dbReference>
<dbReference type="Pfam" id="PF20974">
    <property type="entry name" value="tRNA-synt_1c_C2"/>
    <property type="match status" value="1"/>
</dbReference>
<evidence type="ECO:0000259" key="2">
    <source>
        <dbReference type="Pfam" id="PF03950"/>
    </source>
</evidence>
<dbReference type="GO" id="GO:0005829">
    <property type="term" value="C:cytosol"/>
    <property type="evidence" value="ECO:0007669"/>
    <property type="project" value="TreeGrafter"/>
</dbReference>
<evidence type="ECO:0000259" key="3">
    <source>
        <dbReference type="Pfam" id="PF20974"/>
    </source>
</evidence>
<protein>
    <submittedName>
        <fullName evidence="4">Uncharacterized protein</fullName>
    </submittedName>
</protein>
<keyword evidence="1" id="KW-0648">Protein biosynthesis</keyword>
<dbReference type="PANTHER" id="PTHR43097:SF5">
    <property type="entry name" value="GLUTAMATE--TRNA LIGASE"/>
    <property type="match status" value="1"/>
</dbReference>